<reference evidence="5 6" key="1">
    <citation type="submission" date="2024-05" db="EMBL/GenBank/DDBJ databases">
        <authorList>
            <person name="Haq I."/>
            <person name="Ullah Z."/>
            <person name="Ahmad R."/>
            <person name="Li M."/>
            <person name="Tong Y."/>
        </authorList>
    </citation>
    <scope>NUCLEOTIDE SEQUENCE [LARGE SCALE GENOMIC DNA]</scope>
    <source>
        <strain evidence="5 6">16A2E</strain>
    </source>
</reference>
<dbReference type="Proteomes" id="UP001444625">
    <property type="component" value="Unassembled WGS sequence"/>
</dbReference>
<name>A0ABU9XC75_9BACI</name>
<comment type="caution">
    <text evidence="5">The sequence shown here is derived from an EMBL/GenBank/DDBJ whole genome shotgun (WGS) entry which is preliminary data.</text>
</comment>
<dbReference type="Gene3D" id="3.30.565.30">
    <property type="entry name" value="Sporulation initiation phosphotransferase B (SpoOB), C-terminal domain"/>
    <property type="match status" value="1"/>
</dbReference>
<proteinExistence type="predicted"/>
<dbReference type="Pfam" id="PF14689">
    <property type="entry name" value="SPOB_a"/>
    <property type="match status" value="1"/>
</dbReference>
<evidence type="ECO:0000313" key="6">
    <source>
        <dbReference type="Proteomes" id="UP001444625"/>
    </source>
</evidence>
<gene>
    <name evidence="5" type="ORF">ABC228_01570</name>
</gene>
<protein>
    <submittedName>
        <fullName evidence="5">Spo0B domain-containing protein</fullName>
    </submittedName>
</protein>
<evidence type="ECO:0000256" key="3">
    <source>
        <dbReference type="ARBA" id="ARBA00022777"/>
    </source>
</evidence>
<feature type="domain" description="SpoOB alpha-helical" evidence="4">
    <location>
        <begin position="2"/>
        <end position="55"/>
    </location>
</feature>
<keyword evidence="3" id="KW-0418">Kinase</keyword>
<evidence type="ECO:0000313" key="5">
    <source>
        <dbReference type="EMBL" id="MEN2765864.1"/>
    </source>
</evidence>
<organism evidence="5 6">
    <name type="scientific">Ornithinibacillus xuwenensis</name>
    <dbReference type="NCBI Taxonomy" id="3144668"/>
    <lineage>
        <taxon>Bacteria</taxon>
        <taxon>Bacillati</taxon>
        <taxon>Bacillota</taxon>
        <taxon>Bacilli</taxon>
        <taxon>Bacillales</taxon>
        <taxon>Bacillaceae</taxon>
        <taxon>Ornithinibacillus</taxon>
    </lineage>
</organism>
<dbReference type="EMBL" id="JBDIML010000001">
    <property type="protein sequence ID" value="MEN2765864.1"/>
    <property type="molecule type" value="Genomic_DNA"/>
</dbReference>
<evidence type="ECO:0000259" key="4">
    <source>
        <dbReference type="Pfam" id="PF14689"/>
    </source>
</evidence>
<dbReference type="SUPFAM" id="SSF55890">
    <property type="entry name" value="Sporulation response regulatory protein Spo0B"/>
    <property type="match status" value="1"/>
</dbReference>
<keyword evidence="2" id="KW-0808">Transferase</keyword>
<dbReference type="InterPro" id="IPR037100">
    <property type="entry name" value="Spo0B_C_sf"/>
</dbReference>
<keyword evidence="1" id="KW-0597">Phosphoprotein</keyword>
<dbReference type="InterPro" id="IPR016120">
    <property type="entry name" value="Sig_transdc_His_kin_SpoOB"/>
</dbReference>
<dbReference type="InterPro" id="IPR039506">
    <property type="entry name" value="SPOB_a"/>
</dbReference>
<sequence length="176" mass="20205">MEAKDVIQLLRLQRHDLMNDMQIVHGYLSMGKTEKVKAKVSDIIEAFNQERLLMNINCPKFALWLIQLKWLHNNIRFTYDIHTEIGDLEAYDDILTNLGHVIIESLLEVTHDSLQLIEGMLQLKASQESIDVITTINGQTIDRDELKTTLRNKVNDISIQVTESDADVVYVFSIPA</sequence>
<dbReference type="Gene3D" id="1.10.287.130">
    <property type="match status" value="1"/>
</dbReference>
<evidence type="ECO:0000256" key="1">
    <source>
        <dbReference type="ARBA" id="ARBA00022553"/>
    </source>
</evidence>
<accession>A0ABU9XC75</accession>
<evidence type="ECO:0000256" key="2">
    <source>
        <dbReference type="ARBA" id="ARBA00022679"/>
    </source>
</evidence>
<keyword evidence="6" id="KW-1185">Reference proteome</keyword>
<dbReference type="RefSeq" id="WP_345823336.1">
    <property type="nucleotide sequence ID" value="NZ_JBDIML010000001.1"/>
</dbReference>